<reference evidence="8 9" key="1">
    <citation type="submission" date="2016-10" db="EMBL/GenBank/DDBJ databases">
        <authorList>
            <person name="de Groot N.N."/>
        </authorList>
    </citation>
    <scope>NUCLEOTIDE SEQUENCE [LARGE SCALE GENOMIC DNA]</scope>
    <source>
        <strain>J11</strain>
        <strain evidence="9">PG 39</strain>
    </source>
</reference>
<dbReference type="PANTHER" id="PTHR46566">
    <property type="entry name" value="1-PHOSPHOFRUCTOKINASE-RELATED"/>
    <property type="match status" value="1"/>
</dbReference>
<evidence type="ECO:0000256" key="4">
    <source>
        <dbReference type="ARBA" id="ARBA00022777"/>
    </source>
</evidence>
<gene>
    <name evidence="8" type="ORF">SAMN05660282_00591</name>
</gene>
<dbReference type="PIRSF" id="PIRSF000535">
    <property type="entry name" value="1PFK/6PFK/LacC"/>
    <property type="match status" value="1"/>
</dbReference>
<evidence type="ECO:0000256" key="6">
    <source>
        <dbReference type="PIRNR" id="PIRNR000535"/>
    </source>
</evidence>
<evidence type="ECO:0000313" key="9">
    <source>
        <dbReference type="Proteomes" id="UP000199065"/>
    </source>
</evidence>
<evidence type="ECO:0000313" key="8">
    <source>
        <dbReference type="EMBL" id="SFG34638.1"/>
    </source>
</evidence>
<keyword evidence="2 6" id="KW-0808">Transferase</keyword>
<evidence type="ECO:0000256" key="5">
    <source>
        <dbReference type="ARBA" id="ARBA00022840"/>
    </source>
</evidence>
<dbReference type="CDD" id="cd01164">
    <property type="entry name" value="FruK_PfkB_like"/>
    <property type="match status" value="1"/>
</dbReference>
<protein>
    <submittedName>
        <fullName evidence="8">1-phosphofructokinase</fullName>
    </submittedName>
</protein>
<dbReference type="Pfam" id="PF00294">
    <property type="entry name" value="PfkB"/>
    <property type="match status" value="1"/>
</dbReference>
<keyword evidence="9" id="KW-1185">Reference proteome</keyword>
<dbReference type="InterPro" id="IPR017583">
    <property type="entry name" value="Tagatose/fructose_Pkinase"/>
</dbReference>
<dbReference type="PANTHER" id="PTHR46566:SF5">
    <property type="entry name" value="1-PHOSPHOFRUCTOKINASE"/>
    <property type="match status" value="1"/>
</dbReference>
<keyword evidence="5" id="KW-0067">ATP-binding</keyword>
<evidence type="ECO:0000256" key="2">
    <source>
        <dbReference type="ARBA" id="ARBA00022679"/>
    </source>
</evidence>
<keyword evidence="4 8" id="KW-0418">Kinase</keyword>
<dbReference type="NCBIfam" id="TIGR03168">
    <property type="entry name" value="1-PFK"/>
    <property type="match status" value="1"/>
</dbReference>
<name>A0A1I2R2A7_9CORY</name>
<dbReference type="SUPFAM" id="SSF53613">
    <property type="entry name" value="Ribokinase-like"/>
    <property type="match status" value="1"/>
</dbReference>
<dbReference type="AlphaFoldDB" id="A0A1I2R2A7"/>
<sequence length="345" mass="36462">MVVFDLELKHHIFNTQGMEPGFVIVTLTPNPSVDMTLMMDSAVVPGGVHRTKDIQRVAGGKGINVSHALHLAQATTLALCPAQNGDPFLNLLLKAGIPFAHIPLEEAVRINTTITQPDGLTTKFNGPGAVIDDATKTEMESLLIRNAQDAQWVVMAGSLPPGLPQGWYSEMIAKLRRESARTKIAVDTSGEAMKMLADGSQPDLLKPNAKELGQLTGLDGDGIEAAANEGNYWPVIRAAELLRTRGISEVLVTLGPAGAVLFDDYGRWLAVPPPVQVRSTVGAGDAALAGYLLADQRGLSSPEKLRHAVAYGSAAAGLPGTLFPKPTDVDLAATEITDLCGLSRP</sequence>
<dbReference type="EMBL" id="FOPJ01000003">
    <property type="protein sequence ID" value="SFG34638.1"/>
    <property type="molecule type" value="Genomic_DNA"/>
</dbReference>
<evidence type="ECO:0000256" key="3">
    <source>
        <dbReference type="ARBA" id="ARBA00022741"/>
    </source>
</evidence>
<dbReference type="PROSITE" id="PS00584">
    <property type="entry name" value="PFKB_KINASES_2"/>
    <property type="match status" value="1"/>
</dbReference>
<dbReference type="Gene3D" id="3.40.1190.20">
    <property type="match status" value="1"/>
</dbReference>
<dbReference type="InterPro" id="IPR011611">
    <property type="entry name" value="PfkB_dom"/>
</dbReference>
<dbReference type="GO" id="GO:0005829">
    <property type="term" value="C:cytosol"/>
    <property type="evidence" value="ECO:0007669"/>
    <property type="project" value="TreeGrafter"/>
</dbReference>
<dbReference type="Proteomes" id="UP000199065">
    <property type="component" value="Unassembled WGS sequence"/>
</dbReference>
<evidence type="ECO:0000259" key="7">
    <source>
        <dbReference type="Pfam" id="PF00294"/>
    </source>
</evidence>
<comment type="similarity">
    <text evidence="1">Belongs to the carbohydrate kinase PfkB family.</text>
</comment>
<dbReference type="InterPro" id="IPR002173">
    <property type="entry name" value="Carboh/pur_kinase_PfkB_CS"/>
</dbReference>
<organism evidence="8 9">
    <name type="scientific">Corynebacterium spheniscorum</name>
    <dbReference type="NCBI Taxonomy" id="185761"/>
    <lineage>
        <taxon>Bacteria</taxon>
        <taxon>Bacillati</taxon>
        <taxon>Actinomycetota</taxon>
        <taxon>Actinomycetes</taxon>
        <taxon>Mycobacteriales</taxon>
        <taxon>Corynebacteriaceae</taxon>
        <taxon>Corynebacterium</taxon>
    </lineage>
</organism>
<dbReference type="GO" id="GO:0005524">
    <property type="term" value="F:ATP binding"/>
    <property type="evidence" value="ECO:0007669"/>
    <property type="project" value="UniProtKB-KW"/>
</dbReference>
<dbReference type="InterPro" id="IPR029056">
    <property type="entry name" value="Ribokinase-like"/>
</dbReference>
<evidence type="ECO:0000256" key="1">
    <source>
        <dbReference type="ARBA" id="ARBA00010688"/>
    </source>
</evidence>
<keyword evidence="3" id="KW-0547">Nucleotide-binding</keyword>
<dbReference type="GO" id="GO:0008443">
    <property type="term" value="F:phosphofructokinase activity"/>
    <property type="evidence" value="ECO:0007669"/>
    <property type="project" value="TreeGrafter"/>
</dbReference>
<accession>A0A1I2R2A7</accession>
<feature type="domain" description="Carbohydrate kinase PfkB" evidence="7">
    <location>
        <begin position="30"/>
        <end position="327"/>
    </location>
</feature>
<dbReference type="STRING" id="185761.SAMN05660282_00591"/>
<proteinExistence type="inferred from homology"/>